<dbReference type="InterPro" id="IPR054508">
    <property type="entry name" value="PIR1-like_C"/>
</dbReference>
<feature type="signal peptide" evidence="1">
    <location>
        <begin position="1"/>
        <end position="16"/>
    </location>
</feature>
<evidence type="ECO:0000256" key="1">
    <source>
        <dbReference type="SAM" id="SignalP"/>
    </source>
</evidence>
<evidence type="ECO:0000313" key="5">
    <source>
        <dbReference type="Proteomes" id="UP000308549"/>
    </source>
</evidence>
<dbReference type="PANTHER" id="PTHR39613:SF1">
    <property type="entry name" value="ANCHORED CELL WALL PROTEIN, PUTATIVE (AFU_ORTHOLOGUE AFUA_4G08960)-RELATED"/>
    <property type="match status" value="1"/>
</dbReference>
<dbReference type="Pfam" id="PF09792">
    <property type="entry name" value="But2"/>
    <property type="match status" value="1"/>
</dbReference>
<name>A0A4U0TMS4_9PEZI</name>
<feature type="chain" id="PRO_5020602956" evidence="1">
    <location>
        <begin position="17"/>
        <end position="479"/>
    </location>
</feature>
<reference evidence="4 5" key="1">
    <citation type="submission" date="2017-03" db="EMBL/GenBank/DDBJ databases">
        <title>Genomes of endolithic fungi from Antarctica.</title>
        <authorList>
            <person name="Coleine C."/>
            <person name="Masonjones S."/>
            <person name="Stajich J.E."/>
        </authorList>
    </citation>
    <scope>NUCLEOTIDE SEQUENCE [LARGE SCALE GENOMIC DNA]</scope>
    <source>
        <strain evidence="4 5">CCFEE 6315</strain>
    </source>
</reference>
<dbReference type="Proteomes" id="UP000308549">
    <property type="component" value="Unassembled WGS sequence"/>
</dbReference>
<comment type="caution">
    <text evidence="4">The sequence shown here is derived from an EMBL/GenBank/DDBJ whole genome shotgun (WGS) entry which is preliminary data.</text>
</comment>
<dbReference type="PANTHER" id="PTHR39613">
    <property type="entry name" value="ANCHORED CELL WALL PROTEIN, PUTATIVE (AFU_ORTHOLOGUE AFUA_4G08960)-RELATED"/>
    <property type="match status" value="1"/>
</dbReference>
<dbReference type="Pfam" id="PF22799">
    <property type="entry name" value="PIR1-like_C"/>
    <property type="match status" value="1"/>
</dbReference>
<organism evidence="4 5">
    <name type="scientific">Salinomyces thailandicus</name>
    <dbReference type="NCBI Taxonomy" id="706561"/>
    <lineage>
        <taxon>Eukaryota</taxon>
        <taxon>Fungi</taxon>
        <taxon>Dikarya</taxon>
        <taxon>Ascomycota</taxon>
        <taxon>Pezizomycotina</taxon>
        <taxon>Dothideomycetes</taxon>
        <taxon>Dothideomycetidae</taxon>
        <taxon>Mycosphaerellales</taxon>
        <taxon>Teratosphaeriaceae</taxon>
        <taxon>Salinomyces</taxon>
    </lineage>
</organism>
<dbReference type="OrthoDB" id="4657524at2759"/>
<evidence type="ECO:0000259" key="2">
    <source>
        <dbReference type="Pfam" id="PF09792"/>
    </source>
</evidence>
<protein>
    <submittedName>
        <fullName evidence="4">Uncharacterized protein</fullName>
    </submittedName>
</protein>
<feature type="domain" description="Cell wall mannoprotein PIR1-like C-terminal" evidence="3">
    <location>
        <begin position="65"/>
        <end position="139"/>
    </location>
</feature>
<evidence type="ECO:0000313" key="4">
    <source>
        <dbReference type="EMBL" id="TKA23270.1"/>
    </source>
</evidence>
<dbReference type="AlphaFoldDB" id="A0A4U0TMS4"/>
<gene>
    <name evidence="4" type="ORF">B0A50_07327</name>
</gene>
<keyword evidence="1" id="KW-0732">Signal</keyword>
<keyword evidence="5" id="KW-1185">Reference proteome</keyword>
<dbReference type="EMBL" id="NAJL01000058">
    <property type="protein sequence ID" value="TKA23270.1"/>
    <property type="molecule type" value="Genomic_DNA"/>
</dbReference>
<sequence>MAAALAAAAFVAGAKALTAGQASCCFSMEAYGGPGGVVGELYDGQARINQSNLQVSKGSYCLSKGALTDSYGRGCILTPPTGQLQCDAGATPDTGFTISCDGTVSINGTSTFWSCPTGDHGGWNIYDKPVNGQEKCAPISLIANGCASDCATASLSSTMSSASTGAVGTSSAGASSISQASSTTSHVDTMSSTITMSPSVSTLSSTSTMSPPISATSYISTLPSISSLGSALRDTSSIGASSTLGYTSPLLPATSSMALPPPVTTANKPYSPSVTTETDCTTFTPSMSRATESVSTSVMYNDAHSCPPPMSTMPIQPKACPGKLDKDFEFPHLIIHIDSAKPDKSYGNFMNGTMTSTISSMYNFDVPSSAAGKTCTLEFMFPTYDQLETSSYAISGDGKAEFYTLTKPAAKDDTFNHSPASDKYLGEYSLTPGSASTVGSMACPAGQTVGIWMVSATGSSLNYFQDSNPCPIGLFMNVA</sequence>
<dbReference type="InterPro" id="IPR018620">
    <property type="entry name" value="Ubiquitin3-bd_protein_But2_C"/>
</dbReference>
<feature type="domain" description="Ubiquitin 3 binding protein But2 C-terminal" evidence="2">
    <location>
        <begin position="329"/>
        <end position="469"/>
    </location>
</feature>
<proteinExistence type="predicted"/>
<accession>A0A4U0TMS4</accession>
<evidence type="ECO:0000259" key="3">
    <source>
        <dbReference type="Pfam" id="PF22799"/>
    </source>
</evidence>